<protein>
    <submittedName>
        <fullName evidence="2">Uncharacterized protein</fullName>
    </submittedName>
</protein>
<dbReference type="Proteomes" id="UP000076722">
    <property type="component" value="Unassembled WGS sequence"/>
</dbReference>
<evidence type="ECO:0000256" key="1">
    <source>
        <dbReference type="SAM" id="Phobius"/>
    </source>
</evidence>
<proteinExistence type="predicted"/>
<dbReference type="AlphaFoldDB" id="A0A164MBQ3"/>
<name>A0A164MBQ3_9AGAM</name>
<reference evidence="2 3" key="1">
    <citation type="journal article" date="2016" name="Mol. Biol. Evol.">
        <title>Comparative Genomics of Early-Diverging Mushroom-Forming Fungi Provides Insights into the Origins of Lignocellulose Decay Capabilities.</title>
        <authorList>
            <person name="Nagy L.G."/>
            <person name="Riley R."/>
            <person name="Tritt A."/>
            <person name="Adam C."/>
            <person name="Daum C."/>
            <person name="Floudas D."/>
            <person name="Sun H."/>
            <person name="Yadav J.S."/>
            <person name="Pangilinan J."/>
            <person name="Larsson K.H."/>
            <person name="Matsuura K."/>
            <person name="Barry K."/>
            <person name="Labutti K."/>
            <person name="Kuo R."/>
            <person name="Ohm R.A."/>
            <person name="Bhattacharya S.S."/>
            <person name="Shirouzu T."/>
            <person name="Yoshinaga Y."/>
            <person name="Martin F.M."/>
            <person name="Grigoriev I.V."/>
            <person name="Hibbett D.S."/>
        </authorList>
    </citation>
    <scope>NUCLEOTIDE SEQUENCE [LARGE SCALE GENOMIC DNA]</scope>
    <source>
        <strain evidence="2 3">HHB9708</strain>
    </source>
</reference>
<feature type="transmembrane region" description="Helical" evidence="1">
    <location>
        <begin position="346"/>
        <end position="368"/>
    </location>
</feature>
<organism evidence="2 3">
    <name type="scientific">Sistotremastrum niveocremeum HHB9708</name>
    <dbReference type="NCBI Taxonomy" id="1314777"/>
    <lineage>
        <taxon>Eukaryota</taxon>
        <taxon>Fungi</taxon>
        <taxon>Dikarya</taxon>
        <taxon>Basidiomycota</taxon>
        <taxon>Agaricomycotina</taxon>
        <taxon>Agaricomycetes</taxon>
        <taxon>Sistotremastrales</taxon>
        <taxon>Sistotremastraceae</taxon>
        <taxon>Sertulicium</taxon>
        <taxon>Sertulicium niveocremeum</taxon>
    </lineage>
</organism>
<keyword evidence="1" id="KW-1133">Transmembrane helix</keyword>
<feature type="transmembrane region" description="Helical" evidence="1">
    <location>
        <begin position="251"/>
        <end position="274"/>
    </location>
</feature>
<feature type="transmembrane region" description="Helical" evidence="1">
    <location>
        <begin position="317"/>
        <end position="339"/>
    </location>
</feature>
<dbReference type="STRING" id="1314777.A0A164MBQ3"/>
<sequence length="383" mass="43146">MAINSHTLGASRELVLALCKADVCEYYLVDHSQQLIYWIEPTDTPSLGLPGVSSLSHLRLLLRQQYYIHLELFCMHVGVTRFVQDRLMSTLAFYCIDGTTARSSTSPYTPGDCQVFLRILEMIPVNNAAIGYKTWIVARLLSEIYGSYFLHFRGEPSPRLARSQRRSAETTIDMTRWFRVMNTALWHVPSKHYQNLRDQWVNKLCYKNHWHRCLQQLSSEWSSSVCYAAGTILFNVSLLHHNNIEQRYLGALAHFISSAATISGLFSIGSGVLLSRLLPTMGSVESVGNIGVAGRSGFLEAVFQTDIGFQPVSVVFAIPWAAFMWSASCVALHAIILCLHGPSFMATIPVVAVLGSIFWISFRLWFILQKAVDRLLSGDRRDM</sequence>
<gene>
    <name evidence="2" type="ORF">SISNIDRAFT_491852</name>
</gene>
<dbReference type="OrthoDB" id="2674421at2759"/>
<evidence type="ECO:0000313" key="3">
    <source>
        <dbReference type="Proteomes" id="UP000076722"/>
    </source>
</evidence>
<dbReference type="EMBL" id="KV419485">
    <property type="protein sequence ID" value="KZS86561.1"/>
    <property type="molecule type" value="Genomic_DNA"/>
</dbReference>
<keyword evidence="1" id="KW-0472">Membrane</keyword>
<keyword evidence="1" id="KW-0812">Transmembrane</keyword>
<evidence type="ECO:0000313" key="2">
    <source>
        <dbReference type="EMBL" id="KZS86561.1"/>
    </source>
</evidence>
<keyword evidence="3" id="KW-1185">Reference proteome</keyword>
<accession>A0A164MBQ3</accession>